<dbReference type="GO" id="GO:0006508">
    <property type="term" value="P:proteolysis"/>
    <property type="evidence" value="ECO:0007669"/>
    <property type="project" value="UniProtKB-KW"/>
</dbReference>
<keyword evidence="8" id="KW-0812">Transmembrane</keyword>
<evidence type="ECO:0000313" key="12">
    <source>
        <dbReference type="Proteomes" id="UP000750334"/>
    </source>
</evidence>
<dbReference type="Gene3D" id="3.40.50.1820">
    <property type="entry name" value="alpha/beta hydrolase"/>
    <property type="match status" value="1"/>
</dbReference>
<keyword evidence="12" id="KW-1185">Reference proteome</keyword>
<keyword evidence="3" id="KW-0645">Protease</keyword>
<feature type="compositionally biased region" description="Polar residues" evidence="7">
    <location>
        <begin position="15"/>
        <end position="28"/>
    </location>
</feature>
<keyword evidence="8" id="KW-1133">Transmembrane helix</keyword>
<proteinExistence type="inferred from homology"/>
<evidence type="ECO:0000256" key="4">
    <source>
        <dbReference type="ARBA" id="ARBA00022801"/>
    </source>
</evidence>
<dbReference type="FunFam" id="3.40.50.1820:FF:000003">
    <property type="entry name" value="Dipeptidyl peptidase 4"/>
    <property type="match status" value="1"/>
</dbReference>
<organism evidence="11 12">
    <name type="scientific">Maudiozyma exigua</name>
    <name type="common">Yeast</name>
    <name type="synonym">Kazachstania exigua</name>
    <dbReference type="NCBI Taxonomy" id="34358"/>
    <lineage>
        <taxon>Eukaryota</taxon>
        <taxon>Fungi</taxon>
        <taxon>Dikarya</taxon>
        <taxon>Ascomycota</taxon>
        <taxon>Saccharomycotina</taxon>
        <taxon>Saccharomycetes</taxon>
        <taxon>Saccharomycetales</taxon>
        <taxon>Saccharomycetaceae</taxon>
        <taxon>Maudiozyma</taxon>
    </lineage>
</organism>
<comment type="similarity">
    <text evidence="1">Belongs to the peptidase S9B family.</text>
</comment>
<dbReference type="InterPro" id="IPR050278">
    <property type="entry name" value="Serine_Prot_S9B/DPPIV"/>
</dbReference>
<feature type="domain" description="Peptidase S9 prolyl oligopeptidase catalytic" evidence="9">
    <location>
        <begin position="698"/>
        <end position="904"/>
    </location>
</feature>
<evidence type="ECO:0000256" key="1">
    <source>
        <dbReference type="ARBA" id="ARBA00006150"/>
    </source>
</evidence>
<feature type="region of interest" description="Disordered" evidence="7">
    <location>
        <begin position="1"/>
        <end position="28"/>
    </location>
</feature>
<evidence type="ECO:0000256" key="3">
    <source>
        <dbReference type="ARBA" id="ARBA00022670"/>
    </source>
</evidence>
<dbReference type="Pfam" id="PF00930">
    <property type="entry name" value="DPPIV_N"/>
    <property type="match status" value="1"/>
</dbReference>
<evidence type="ECO:0000256" key="6">
    <source>
        <dbReference type="ARBA" id="ARBA00023180"/>
    </source>
</evidence>
<dbReference type="Pfam" id="PF00326">
    <property type="entry name" value="Peptidase_S9"/>
    <property type="match status" value="1"/>
</dbReference>
<keyword evidence="5" id="KW-0720">Serine protease</keyword>
<sequence length="911" mass="104896">MASDKIHTHKRKNSHLFNEQSTSGSSLRTDYDISMDNMELENMGPPGIGRTTSIPNVHSESINSSHIDLENQNLSVPQSEQPLSWDTWYLTRKYGENRRVRTGALLIGALIILYVFITAFMTVSSGKNADNGSTNNGKTGNSPSKVKPEKGFDIEDVMKGNLMIDKKNFHFIDPPYRFHNHDLDPGLYMTTVTNDEGTKFYAKQLFDDEFVKDLGSNKFVYHNNEYTVDTIKISYSLEKLLFATDKIDDYRHSSTANYWIKDTVTNTIRPISPYYDAGVPVRISYAYFSPGYNFIYFVMDNNLYFQDVNGEHAPVKVSSDGSADIMNAKTDWVYEEEVLADDRAIWWAPDDSKFIFARFNDTDVDSYIFPKYTTNQQYNPMTSIKYPTPGRSNPTVELFYYSIGDSMIYNVNMDRQHLDEIILYDGEWIGPENFLFKITDRFSKELHVKTFNTQSVELLNTRDLNVYDFKGWFEKTKDICVIPPNEEKYRHNYGYIDVHHDNDGFNHLFYYDSPQASTGKQLTHGNWEVTGSGVVGFDYETDTIYFTANRYNTFSQNIFGVKLDAKRDDELIALQDPTVKYSYYDYETSSSTRYALMEYLGPSLPFYAVGTFTDILSLKSAKKNAALILTNNERRNKIEGAYELPTTSYKTVKMDDGVEIDYIEIKPASMNPKRKYPLLVNVYGGPGSQTFSAKCGTSLEQAVTSGLDAIVLQIEPRGTGGKGWQFRSWASESLGHWEPRDITEVTKKFIHENSPHIDHERVAIWGWSYGGFTTLKTIEFDKGEIFKYAMAVAPVTNWLFYDSIYTERYMGDVNTNIDKYLESSRVNDIGSFKNVRRFMLLHGTADDNVHIQNTYEFVDRLNVAGIRNYDMHIFPDSDHSIKYHNAQSTVYKKLYYWLEEAFNGRLDDIEH</sequence>
<dbReference type="SUPFAM" id="SSF82171">
    <property type="entry name" value="DPP6 N-terminal domain-like"/>
    <property type="match status" value="1"/>
</dbReference>
<protein>
    <submittedName>
        <fullName evidence="11">Dipeptidyl aminopeptidase</fullName>
    </submittedName>
</protein>
<keyword evidence="4" id="KW-0378">Hydrolase</keyword>
<dbReference type="Proteomes" id="UP000750334">
    <property type="component" value="Unassembled WGS sequence"/>
</dbReference>
<dbReference type="GO" id="GO:0008239">
    <property type="term" value="F:dipeptidyl-peptidase activity"/>
    <property type="evidence" value="ECO:0007669"/>
    <property type="project" value="TreeGrafter"/>
</dbReference>
<accession>A0A9P7BAT8</accession>
<evidence type="ECO:0000256" key="2">
    <source>
        <dbReference type="ARBA" id="ARBA00022438"/>
    </source>
</evidence>
<dbReference type="GO" id="GO:0004177">
    <property type="term" value="F:aminopeptidase activity"/>
    <property type="evidence" value="ECO:0007669"/>
    <property type="project" value="UniProtKB-KW"/>
</dbReference>
<comment type="caution">
    <text evidence="11">The sequence shown here is derived from an EMBL/GenBank/DDBJ whole genome shotgun (WGS) entry which is preliminary data.</text>
</comment>
<feature type="region of interest" description="Disordered" evidence="7">
    <location>
        <begin position="127"/>
        <end position="149"/>
    </location>
</feature>
<gene>
    <name evidence="11" type="primary">STE13</name>
    <name evidence="11" type="ORF">C6P45_005440</name>
</gene>
<dbReference type="PANTHER" id="PTHR11731:SF160">
    <property type="entry name" value="DIPEPTIDYL AMINOPEPTIDASE A"/>
    <property type="match status" value="1"/>
</dbReference>
<keyword evidence="2 11" id="KW-0031">Aminopeptidase</keyword>
<feature type="transmembrane region" description="Helical" evidence="8">
    <location>
        <begin position="102"/>
        <end position="123"/>
    </location>
</feature>
<feature type="compositionally biased region" description="Low complexity" evidence="7">
    <location>
        <begin position="131"/>
        <end position="142"/>
    </location>
</feature>
<evidence type="ECO:0000256" key="5">
    <source>
        <dbReference type="ARBA" id="ARBA00022825"/>
    </source>
</evidence>
<evidence type="ECO:0000313" key="11">
    <source>
        <dbReference type="EMBL" id="KAG0667719.1"/>
    </source>
</evidence>
<dbReference type="InterPro" id="IPR001375">
    <property type="entry name" value="Peptidase_S9_cat"/>
</dbReference>
<dbReference type="AlphaFoldDB" id="A0A9P7BAT8"/>
<dbReference type="EMBL" id="PUHR01000095">
    <property type="protein sequence ID" value="KAG0667719.1"/>
    <property type="molecule type" value="Genomic_DNA"/>
</dbReference>
<evidence type="ECO:0000259" key="9">
    <source>
        <dbReference type="Pfam" id="PF00326"/>
    </source>
</evidence>
<dbReference type="SUPFAM" id="SSF53474">
    <property type="entry name" value="alpha/beta-Hydrolases"/>
    <property type="match status" value="1"/>
</dbReference>
<dbReference type="InterPro" id="IPR002469">
    <property type="entry name" value="Peptidase_S9B_N"/>
</dbReference>
<dbReference type="Gene3D" id="2.140.10.30">
    <property type="entry name" value="Dipeptidylpeptidase IV, N-terminal domain"/>
    <property type="match status" value="1"/>
</dbReference>
<name>A0A9P7BAT8_MAUEX</name>
<keyword evidence="6" id="KW-0325">Glycoprotein</keyword>
<dbReference type="GO" id="GO:0008236">
    <property type="term" value="F:serine-type peptidase activity"/>
    <property type="evidence" value="ECO:0007669"/>
    <property type="project" value="UniProtKB-KW"/>
</dbReference>
<evidence type="ECO:0000256" key="8">
    <source>
        <dbReference type="SAM" id="Phobius"/>
    </source>
</evidence>
<dbReference type="OrthoDB" id="16520at2759"/>
<keyword evidence="8" id="KW-0472">Membrane</keyword>
<dbReference type="GO" id="GO:0005886">
    <property type="term" value="C:plasma membrane"/>
    <property type="evidence" value="ECO:0007669"/>
    <property type="project" value="TreeGrafter"/>
</dbReference>
<evidence type="ECO:0000256" key="7">
    <source>
        <dbReference type="SAM" id="MobiDB-lite"/>
    </source>
</evidence>
<reference evidence="11 12" key="1">
    <citation type="submission" date="2020-11" db="EMBL/GenBank/DDBJ databases">
        <title>Kefir isolates.</title>
        <authorList>
            <person name="Marcisauskas S."/>
            <person name="Kim Y."/>
            <person name="Blasche S."/>
        </authorList>
    </citation>
    <scope>NUCLEOTIDE SEQUENCE [LARGE SCALE GENOMIC DNA]</scope>
    <source>
        <strain evidence="11 12">OG2</strain>
    </source>
</reference>
<feature type="domain" description="Dipeptidylpeptidase IV N-terminal" evidence="10">
    <location>
        <begin position="235"/>
        <end position="605"/>
    </location>
</feature>
<evidence type="ECO:0000259" key="10">
    <source>
        <dbReference type="Pfam" id="PF00930"/>
    </source>
</evidence>
<dbReference type="PANTHER" id="PTHR11731">
    <property type="entry name" value="PROTEASE FAMILY S9B,C DIPEPTIDYL-PEPTIDASE IV-RELATED"/>
    <property type="match status" value="1"/>
</dbReference>
<dbReference type="InterPro" id="IPR029058">
    <property type="entry name" value="AB_hydrolase_fold"/>
</dbReference>